<name>A0AA36CUX7_9BILA</name>
<proteinExistence type="predicted"/>
<comment type="caution">
    <text evidence="1">The sequence shown here is derived from an EMBL/GenBank/DDBJ whole genome shotgun (WGS) entry which is preliminary data.</text>
</comment>
<dbReference type="EMBL" id="CATQJA010002633">
    <property type="protein sequence ID" value="CAJ0574807.1"/>
    <property type="molecule type" value="Genomic_DNA"/>
</dbReference>
<protein>
    <submittedName>
        <fullName evidence="1">Uncharacterized protein</fullName>
    </submittedName>
</protein>
<organism evidence="1 2">
    <name type="scientific">Mesorhabditis spiculigera</name>
    <dbReference type="NCBI Taxonomy" id="96644"/>
    <lineage>
        <taxon>Eukaryota</taxon>
        <taxon>Metazoa</taxon>
        <taxon>Ecdysozoa</taxon>
        <taxon>Nematoda</taxon>
        <taxon>Chromadorea</taxon>
        <taxon>Rhabditida</taxon>
        <taxon>Rhabditina</taxon>
        <taxon>Rhabditomorpha</taxon>
        <taxon>Rhabditoidea</taxon>
        <taxon>Rhabditidae</taxon>
        <taxon>Mesorhabditinae</taxon>
        <taxon>Mesorhabditis</taxon>
    </lineage>
</organism>
<evidence type="ECO:0000313" key="2">
    <source>
        <dbReference type="Proteomes" id="UP001177023"/>
    </source>
</evidence>
<evidence type="ECO:0000313" key="1">
    <source>
        <dbReference type="EMBL" id="CAJ0574807.1"/>
    </source>
</evidence>
<dbReference type="AlphaFoldDB" id="A0AA36CUX7"/>
<keyword evidence="2" id="KW-1185">Reference proteome</keyword>
<dbReference type="Proteomes" id="UP001177023">
    <property type="component" value="Unassembled WGS sequence"/>
</dbReference>
<feature type="non-terminal residue" evidence="1">
    <location>
        <position position="1"/>
    </location>
</feature>
<accession>A0AA36CUX7</accession>
<gene>
    <name evidence="1" type="ORF">MSPICULIGERA_LOCUS13134</name>
</gene>
<sequence length="104" mass="11808">MGQLGLSFGDGATFVRFVPVQLVELLPMLLAIQKADRPEANRYTSPSGRARHKFWQRIMNGVHTTRQTHNRFLQQSPGMNRGAVTLGQSRELSDAWSESLDHFR</sequence>
<reference evidence="1" key="1">
    <citation type="submission" date="2023-06" db="EMBL/GenBank/DDBJ databases">
        <authorList>
            <person name="Delattre M."/>
        </authorList>
    </citation>
    <scope>NUCLEOTIDE SEQUENCE</scope>
    <source>
        <strain evidence="1">AF72</strain>
    </source>
</reference>